<dbReference type="GO" id="GO:0020037">
    <property type="term" value="F:heme binding"/>
    <property type="evidence" value="ECO:0007669"/>
    <property type="project" value="InterPro"/>
</dbReference>
<evidence type="ECO:0000313" key="8">
    <source>
        <dbReference type="EMBL" id="CAD6441926.1"/>
    </source>
</evidence>
<dbReference type="GO" id="GO:0016705">
    <property type="term" value="F:oxidoreductase activity, acting on paired donors, with incorporation or reduction of molecular oxygen"/>
    <property type="evidence" value="ECO:0007669"/>
    <property type="project" value="InterPro"/>
</dbReference>
<dbReference type="PANTHER" id="PTHR24287">
    <property type="entry name" value="P450, PUTATIVE (EUROFUNG)-RELATED"/>
    <property type="match status" value="1"/>
</dbReference>
<comment type="cofactor">
    <cofactor evidence="1">
        <name>heme</name>
        <dbReference type="ChEBI" id="CHEBI:30413"/>
    </cofactor>
</comment>
<accession>A0A8H2ZMI7</accession>
<comment type="caution">
    <text evidence="8">The sequence shown here is derived from an EMBL/GenBank/DDBJ whole genome shotgun (WGS) entry which is preliminary data.</text>
</comment>
<dbReference type="Gene3D" id="1.10.630.10">
    <property type="entry name" value="Cytochrome P450"/>
    <property type="match status" value="2"/>
</dbReference>
<keyword evidence="4" id="KW-0560">Oxidoreductase</keyword>
<dbReference type="SUPFAM" id="SSF48264">
    <property type="entry name" value="Cytochrome P450"/>
    <property type="match status" value="1"/>
</dbReference>
<evidence type="ECO:0000313" key="9">
    <source>
        <dbReference type="Proteomes" id="UP000624404"/>
    </source>
</evidence>
<evidence type="ECO:0000256" key="6">
    <source>
        <dbReference type="ARBA" id="ARBA00023026"/>
    </source>
</evidence>
<evidence type="ECO:0000256" key="1">
    <source>
        <dbReference type="ARBA" id="ARBA00001971"/>
    </source>
</evidence>
<evidence type="ECO:0000256" key="3">
    <source>
        <dbReference type="ARBA" id="ARBA00022723"/>
    </source>
</evidence>
<keyword evidence="7" id="KW-0503">Monooxygenase</keyword>
<dbReference type="GO" id="GO:0004497">
    <property type="term" value="F:monooxygenase activity"/>
    <property type="evidence" value="ECO:0007669"/>
    <property type="project" value="UniProtKB-KW"/>
</dbReference>
<dbReference type="EMBL" id="CAJHIA010000007">
    <property type="protein sequence ID" value="CAD6441926.1"/>
    <property type="molecule type" value="Genomic_DNA"/>
</dbReference>
<keyword evidence="6" id="KW-0843">Virulence</keyword>
<dbReference type="Proteomes" id="UP000624404">
    <property type="component" value="Unassembled WGS sequence"/>
</dbReference>
<evidence type="ECO:0000256" key="5">
    <source>
        <dbReference type="ARBA" id="ARBA00023004"/>
    </source>
</evidence>
<organism evidence="8 9">
    <name type="scientific">Sclerotinia trifoliorum</name>
    <dbReference type="NCBI Taxonomy" id="28548"/>
    <lineage>
        <taxon>Eukaryota</taxon>
        <taxon>Fungi</taxon>
        <taxon>Dikarya</taxon>
        <taxon>Ascomycota</taxon>
        <taxon>Pezizomycotina</taxon>
        <taxon>Leotiomycetes</taxon>
        <taxon>Helotiales</taxon>
        <taxon>Sclerotiniaceae</taxon>
        <taxon>Sclerotinia</taxon>
    </lineage>
</organism>
<keyword evidence="3" id="KW-0479">Metal-binding</keyword>
<keyword evidence="9" id="KW-1185">Reference proteome</keyword>
<proteinExistence type="inferred from homology"/>
<name>A0A8H2ZMI7_9HELO</name>
<dbReference type="InterPro" id="IPR047146">
    <property type="entry name" value="Cyt_P450_E_CYP52_fungi"/>
</dbReference>
<sequence length="352" mass="39863">MSDLIQYSVTRFFITGTTGISAVSDLPSPVETWKIKRHSTAMIAIYGGYYIIGALESLKNQGIPFLSNLHKNYGQAILVNNLGTLGIRTIDSENLQTAWSTNNSDWGYEPHRLLVMGPFCERGSITTDNWSWQKARVLLRPTFSKANISDLKPFINGTKKFFKGIPENVQAYLYSLINTEINAEESALNARESNSRSLLRGLVKETDDQIEIRDNALQGMIAVQDTTPVLLSIRCSFSRATRRYDRLRDEVQSLDLESSPHLYDRLRDIRFLRNIVNESLRLFPTFPILTRMSLKDTSLPKGGGKDGNSPIYIPKGTELWANFYGLHRSESVFSPDIESFNPDRWDSIKPSP</sequence>
<dbReference type="AlphaFoldDB" id="A0A8H2ZMI7"/>
<comment type="similarity">
    <text evidence="2">Belongs to the cytochrome P450 family.</text>
</comment>
<dbReference type="InterPro" id="IPR036396">
    <property type="entry name" value="Cyt_P450_sf"/>
</dbReference>
<evidence type="ECO:0000256" key="4">
    <source>
        <dbReference type="ARBA" id="ARBA00023002"/>
    </source>
</evidence>
<evidence type="ECO:0000256" key="7">
    <source>
        <dbReference type="ARBA" id="ARBA00023033"/>
    </source>
</evidence>
<reference evidence="8" key="1">
    <citation type="submission" date="2020-10" db="EMBL/GenBank/DDBJ databases">
        <authorList>
            <person name="Kusch S."/>
        </authorList>
    </citation>
    <scope>NUCLEOTIDE SEQUENCE</scope>
    <source>
        <strain evidence="8">SwB9</strain>
    </source>
</reference>
<dbReference type="GO" id="GO:0005506">
    <property type="term" value="F:iron ion binding"/>
    <property type="evidence" value="ECO:0007669"/>
    <property type="project" value="InterPro"/>
</dbReference>
<dbReference type="OrthoDB" id="1470350at2759"/>
<dbReference type="PANTHER" id="PTHR24287:SF17">
    <property type="entry name" value="P450, PUTATIVE (EUROFUNG)-RELATED"/>
    <property type="match status" value="1"/>
</dbReference>
<evidence type="ECO:0000256" key="2">
    <source>
        <dbReference type="ARBA" id="ARBA00010617"/>
    </source>
</evidence>
<gene>
    <name evidence="8" type="ORF">SCLTRI_LOCUS1718</name>
</gene>
<dbReference type="Pfam" id="PF00067">
    <property type="entry name" value="p450"/>
    <property type="match status" value="1"/>
</dbReference>
<dbReference type="InterPro" id="IPR001128">
    <property type="entry name" value="Cyt_P450"/>
</dbReference>
<keyword evidence="5" id="KW-0408">Iron</keyword>
<protein>
    <submittedName>
        <fullName evidence="8">E970f2af-79d4-4469-9ca5-699f99c48071</fullName>
    </submittedName>
</protein>